<evidence type="ECO:0000313" key="2">
    <source>
        <dbReference type="EMBL" id="CAD6532427.1"/>
    </source>
</evidence>
<organism evidence="2 3">
    <name type="scientific">Paraburkholderia metrosideri</name>
    <dbReference type="NCBI Taxonomy" id="580937"/>
    <lineage>
        <taxon>Bacteria</taxon>
        <taxon>Pseudomonadati</taxon>
        <taxon>Pseudomonadota</taxon>
        <taxon>Betaproteobacteria</taxon>
        <taxon>Burkholderiales</taxon>
        <taxon>Burkholderiaceae</taxon>
        <taxon>Paraburkholderia</taxon>
    </lineage>
</organism>
<comment type="caution">
    <text evidence="2">The sequence shown here is derived from an EMBL/GenBank/DDBJ whole genome shotgun (WGS) entry which is preliminary data.</text>
</comment>
<feature type="transmembrane region" description="Helical" evidence="1">
    <location>
        <begin position="43"/>
        <end position="65"/>
    </location>
</feature>
<evidence type="ECO:0000313" key="3">
    <source>
        <dbReference type="Proteomes" id="UP000598032"/>
    </source>
</evidence>
<keyword evidence="1" id="KW-0472">Membrane</keyword>
<accession>A0ABN7HR53</accession>
<name>A0ABN7HR53_9BURK</name>
<keyword evidence="1" id="KW-1133">Transmembrane helix</keyword>
<evidence type="ECO:0000256" key="1">
    <source>
        <dbReference type="SAM" id="Phobius"/>
    </source>
</evidence>
<reference evidence="2 3" key="1">
    <citation type="submission" date="2020-10" db="EMBL/GenBank/DDBJ databases">
        <authorList>
            <person name="Peeters C."/>
        </authorList>
    </citation>
    <scope>NUCLEOTIDE SEQUENCE [LARGE SCALE GENOMIC DNA]</scope>
    <source>
        <strain evidence="2 3">LMG 28140</strain>
    </source>
</reference>
<dbReference type="Proteomes" id="UP000598032">
    <property type="component" value="Unassembled WGS sequence"/>
</dbReference>
<sequence>MGDGGRFNMDVIRHCFFERVCADYPPESEHFTASPVDLVDSRAMAMAAMAIFAVLTLVLLIFFCAKNKADPCVRMPVCGSRKLRRQYG</sequence>
<proteinExistence type="predicted"/>
<keyword evidence="3" id="KW-1185">Reference proteome</keyword>
<keyword evidence="1" id="KW-0812">Transmembrane</keyword>
<protein>
    <submittedName>
        <fullName evidence="2">Uncharacterized protein</fullName>
    </submittedName>
</protein>
<gene>
    <name evidence="2" type="ORF">LMG28140_02627</name>
</gene>
<dbReference type="EMBL" id="CAJHCP010000005">
    <property type="protein sequence ID" value="CAD6532427.1"/>
    <property type="molecule type" value="Genomic_DNA"/>
</dbReference>